<comment type="caution">
    <text evidence="1">The sequence shown here is derived from an EMBL/GenBank/DDBJ whole genome shotgun (WGS) entry which is preliminary data.</text>
</comment>
<accession>A0A1J9RD37</accession>
<dbReference type="AlphaFoldDB" id="A0A1J9RD37"/>
<organism evidence="1 2">
    <name type="scientific">Diplodia corticola</name>
    <dbReference type="NCBI Taxonomy" id="236234"/>
    <lineage>
        <taxon>Eukaryota</taxon>
        <taxon>Fungi</taxon>
        <taxon>Dikarya</taxon>
        <taxon>Ascomycota</taxon>
        <taxon>Pezizomycotina</taxon>
        <taxon>Dothideomycetes</taxon>
        <taxon>Dothideomycetes incertae sedis</taxon>
        <taxon>Botryosphaeriales</taxon>
        <taxon>Botryosphaeriaceae</taxon>
        <taxon>Diplodia</taxon>
    </lineage>
</organism>
<sequence>MHLPADTTGVTEPPAWLSEFRQRGWYGLVVYRTYYGDGSEKHARQWERVQEKIYAMSKEYLPDEPDEDDWPFDQRTKDTWKLHCVDDRAVFDGAGLELVKGLFARLAHQNMDRRDRVSWLAALVVDREAFDSISAAVEDPAREPRAFVWAVDPDVDPDDVQENDSEEYRYTGHYRMPLLMLAEFHRVVFNPECDRMYNGWDMALDTPWPNWRRRGTL</sequence>
<reference evidence="1 2" key="1">
    <citation type="submission" date="2016-10" db="EMBL/GenBank/DDBJ databases">
        <title>Proteomics and genomics reveal pathogen-plant mechanisms compatible with a hemibiotrophic lifestyle of Diplodia corticola.</title>
        <authorList>
            <person name="Fernandes I."/>
            <person name="De Jonge R."/>
            <person name="Van De Peer Y."/>
            <person name="Devreese B."/>
            <person name="Alves A."/>
            <person name="Esteves A.C."/>
        </authorList>
    </citation>
    <scope>NUCLEOTIDE SEQUENCE [LARGE SCALE GENOMIC DNA]</scope>
    <source>
        <strain evidence="1 2">CBS 112549</strain>
    </source>
</reference>
<evidence type="ECO:0000313" key="1">
    <source>
        <dbReference type="EMBL" id="OJD30435.1"/>
    </source>
</evidence>
<proteinExistence type="predicted"/>
<evidence type="ECO:0000313" key="2">
    <source>
        <dbReference type="Proteomes" id="UP000183809"/>
    </source>
</evidence>
<keyword evidence="2" id="KW-1185">Reference proteome</keyword>
<name>A0A1J9RD37_9PEZI</name>
<dbReference type="OrthoDB" id="10344903at2759"/>
<protein>
    <submittedName>
        <fullName evidence="1">Uncharacterized protein</fullName>
    </submittedName>
</protein>
<dbReference type="Proteomes" id="UP000183809">
    <property type="component" value="Unassembled WGS sequence"/>
</dbReference>
<dbReference type="EMBL" id="MNUE01000060">
    <property type="protein sequence ID" value="OJD30435.1"/>
    <property type="molecule type" value="Genomic_DNA"/>
</dbReference>
<dbReference type="GeneID" id="31017954"/>
<dbReference type="RefSeq" id="XP_020126695.1">
    <property type="nucleotide sequence ID" value="XM_020277693.1"/>
</dbReference>
<gene>
    <name evidence="1" type="ORF">BKCO1_600003</name>
</gene>